<sequence length="232" mass="26151">MEEHDAKDKKNCRLLGIATHWDTLYNLTQIREHLGPMAFVVHSRADVCTVVTPFLNYKSSGLDLYGKGDLEWNVYTDRPSGELEKKFLVEFGGQVKTEDGYEDRRALFSSAGEIPKSYLVMVNNDPTTSTNTDVKEVRLCEGPDDTDRCKAPKVPIQEFTEIRESAKFSLLLRGDDPHSDRLYNAIASEVPVVAVVDPWDGKKPGPRGMFSNSPTCWRGGCPFRIEFRGRIC</sequence>
<dbReference type="VEuPathDB" id="CryptoDB:Cvel_2729"/>
<accession>A0A0G4F4L3</accession>
<evidence type="ECO:0000313" key="1">
    <source>
        <dbReference type="EMBL" id="CEM06862.1"/>
    </source>
</evidence>
<gene>
    <name evidence="1" type="ORF">Cvel_2729</name>
</gene>
<reference evidence="1" key="1">
    <citation type="submission" date="2014-11" db="EMBL/GenBank/DDBJ databases">
        <authorList>
            <person name="Otto D Thomas"/>
            <person name="Naeem Raeece"/>
        </authorList>
    </citation>
    <scope>NUCLEOTIDE SEQUENCE</scope>
</reference>
<dbReference type="EMBL" id="CDMZ01000110">
    <property type="protein sequence ID" value="CEM06862.1"/>
    <property type="molecule type" value="Genomic_DNA"/>
</dbReference>
<name>A0A0G4F4L3_9ALVE</name>
<evidence type="ECO:0008006" key="2">
    <source>
        <dbReference type="Google" id="ProtNLM"/>
    </source>
</evidence>
<organism evidence="1">
    <name type="scientific">Chromera velia CCMP2878</name>
    <dbReference type="NCBI Taxonomy" id="1169474"/>
    <lineage>
        <taxon>Eukaryota</taxon>
        <taxon>Sar</taxon>
        <taxon>Alveolata</taxon>
        <taxon>Colpodellida</taxon>
        <taxon>Chromeraceae</taxon>
        <taxon>Chromera</taxon>
    </lineage>
</organism>
<protein>
    <recommendedName>
        <fullName evidence="2">Exostosin GT47 domain-containing protein</fullName>
    </recommendedName>
</protein>
<proteinExistence type="predicted"/>
<dbReference type="AlphaFoldDB" id="A0A0G4F4L3"/>